<gene>
    <name evidence="1" type="ORF">AL504_09615</name>
</gene>
<proteinExistence type="predicted"/>
<dbReference type="Proteomes" id="UP000060602">
    <property type="component" value="Chromosome"/>
</dbReference>
<sequence>MSRTNEQIAQARKARNACARKLRRLGYKFPKKTVRDFDVVAAIHRITGWDRPGRCESVGYMQRFASMAEGVPTPSRTHDALHAPEYRPDRWLRAAAERAAASQTALIPAVSRIPGTLQEISA</sequence>
<evidence type="ECO:0000313" key="2">
    <source>
        <dbReference type="Proteomes" id="UP000060602"/>
    </source>
</evidence>
<evidence type="ECO:0000313" key="1">
    <source>
        <dbReference type="EMBL" id="AMG36263.1"/>
    </source>
</evidence>
<organism evidence="1 2">
    <name type="scientific">Alcaligenes xylosoxydans xylosoxydans</name>
    <name type="common">Achromobacter xylosoxidans</name>
    <dbReference type="NCBI Taxonomy" id="85698"/>
    <lineage>
        <taxon>Bacteria</taxon>
        <taxon>Pseudomonadati</taxon>
        <taxon>Pseudomonadota</taxon>
        <taxon>Betaproteobacteria</taxon>
        <taxon>Burkholderiales</taxon>
        <taxon>Alcaligenaceae</taxon>
        <taxon>Achromobacter</taxon>
    </lineage>
</organism>
<dbReference type="RefSeq" id="WP_061071937.1">
    <property type="nucleotide sequence ID" value="NZ_CP014060.2"/>
</dbReference>
<dbReference type="EMBL" id="CP014060">
    <property type="protein sequence ID" value="AMG36263.1"/>
    <property type="molecule type" value="Genomic_DNA"/>
</dbReference>
<name>A0A109XW04_ALCXX</name>
<dbReference type="AlphaFoldDB" id="A0A109XW04"/>
<accession>A0A109XW04</accession>
<protein>
    <submittedName>
        <fullName evidence="1">Uncharacterized protein</fullName>
    </submittedName>
</protein>
<reference evidence="2" key="1">
    <citation type="submission" date="2015-12" db="EMBL/GenBank/DDBJ databases">
        <title>FDA dAtabase for Regulatory Grade micrObial Sequences (FDA-ARGOS): Supporting development and validation of Infectious Disease Dx tests.</title>
        <authorList>
            <person name="Case J."/>
            <person name="Tallon L."/>
            <person name="Sadzewicz L."/>
            <person name="Sengamalay N."/>
            <person name="Ott S."/>
            <person name="Godinez A."/>
            <person name="Nagaraj S."/>
            <person name="Nadendla S."/>
            <person name="Sichtig H."/>
        </authorList>
    </citation>
    <scope>NUCLEOTIDE SEQUENCE [LARGE SCALE GENOMIC DNA]</scope>
    <source>
        <strain evidence="2">FDAARGOS_147</strain>
    </source>
</reference>